<dbReference type="InterPro" id="IPR001104">
    <property type="entry name" value="3-oxo-5_a-steroid_4-DH_C"/>
</dbReference>
<evidence type="ECO:0000256" key="8">
    <source>
        <dbReference type="ARBA" id="ARBA00049427"/>
    </source>
</evidence>
<keyword evidence="9" id="KW-0521">NADP</keyword>
<gene>
    <name evidence="11" type="ORF">HICCMSTLAB_LOCUS13126</name>
</gene>
<dbReference type="UniPathway" id="UPA00378"/>
<evidence type="ECO:0000256" key="2">
    <source>
        <dbReference type="ARBA" id="ARBA00012522"/>
    </source>
</evidence>
<comment type="caution">
    <text evidence="11">The sequence shown here is derived from an EMBL/GenBank/DDBJ whole genome shotgun (WGS) entry which is preliminary data.</text>
</comment>
<dbReference type="GO" id="GO:0016095">
    <property type="term" value="P:polyprenol catabolic process"/>
    <property type="evidence" value="ECO:0007669"/>
    <property type="project" value="UniProtKB-UniRule"/>
</dbReference>
<keyword evidence="9" id="KW-0560">Oxidoreductase</keyword>
<reference evidence="11" key="1">
    <citation type="submission" date="2021-04" db="EMBL/GenBank/DDBJ databases">
        <authorList>
            <person name="Chebbi M.A.C M."/>
        </authorList>
    </citation>
    <scope>NUCLEOTIDE SEQUENCE</scope>
</reference>
<protein>
    <recommendedName>
        <fullName evidence="7 9">Polyprenal reductase</fullName>
        <ecNumber evidence="2 9">1.3.1.94</ecNumber>
    </recommendedName>
</protein>
<dbReference type="EMBL" id="CAJNRD030001124">
    <property type="protein sequence ID" value="CAG5108215.1"/>
    <property type="molecule type" value="Genomic_DNA"/>
</dbReference>
<evidence type="ECO:0000256" key="4">
    <source>
        <dbReference type="ARBA" id="ARBA00022989"/>
    </source>
</evidence>
<dbReference type="InterPro" id="IPR039698">
    <property type="entry name" value="Dfg10/SRD5A3"/>
</dbReference>
<dbReference type="EC" id="1.3.1.94" evidence="2 9"/>
<comment type="catalytic activity">
    <reaction evidence="8 9">
        <text>a di-trans,poly-cis-dolichal + NADP(+) = a di-trans,poly-cis-polyprenal + NADPH + H(+)</text>
        <dbReference type="Rhea" id="RHEA:80727"/>
        <dbReference type="Rhea" id="RHEA-COMP:19536"/>
        <dbReference type="Rhea" id="RHEA-COMP:19537"/>
        <dbReference type="ChEBI" id="CHEBI:15378"/>
        <dbReference type="ChEBI" id="CHEBI:57783"/>
        <dbReference type="ChEBI" id="CHEBI:58349"/>
        <dbReference type="ChEBI" id="CHEBI:231623"/>
        <dbReference type="ChEBI" id="CHEBI:231637"/>
        <dbReference type="EC" id="1.3.1.94"/>
    </reaction>
    <physiologicalReaction direction="right-to-left" evidence="8 9">
        <dbReference type="Rhea" id="RHEA:80729"/>
    </physiologicalReaction>
</comment>
<keyword evidence="5 9" id="KW-0472">Membrane</keyword>
<evidence type="ECO:0000256" key="7">
    <source>
        <dbReference type="ARBA" id="ARBA00047186"/>
    </source>
</evidence>
<dbReference type="GO" id="GO:0003865">
    <property type="term" value="F:3-oxo-5-alpha-steroid 4-dehydrogenase activity"/>
    <property type="evidence" value="ECO:0007669"/>
    <property type="project" value="TreeGrafter"/>
</dbReference>
<dbReference type="GO" id="GO:0005789">
    <property type="term" value="C:endoplasmic reticulum membrane"/>
    <property type="evidence" value="ECO:0007669"/>
    <property type="project" value="UniProtKB-SubCell"/>
</dbReference>
<sequence length="326" mass="37825">MDWNLIKLIFLCFAVLIGISSFLLHCYEKYLPIFIKKSIRHGKYAEKTRHNIAEKFEVPKRSSDSNEASYVLLLCLYELAPLSITALVLCVHKYFFSGNLPEAVYEVLDLLLNSTRKSLGILKLFSWFYNYNLHLTPLDTMIAITLITVQCCKRLYEACYVSVYSEAKMSVSLYIVGFIHYFGTITCIIGESYGFIKGSEYPFHWNELNSIHIIFSICFLLASYEQLRTNFILASLRKNKKGEVVTKSYKIPSGRLFEYVTAPLQLTEIIMYSSLNIILRQSSSFCYIFIWVLANQIETALSSHLWYKKTFKNYPNCRKVLVPFLL</sequence>
<accession>A0A8J2HNZ1</accession>
<dbReference type="Proteomes" id="UP000786811">
    <property type="component" value="Unassembled WGS sequence"/>
</dbReference>
<dbReference type="PANTHER" id="PTHR14624:SF0">
    <property type="entry name" value="POLYPRENOL REDUCTASE"/>
    <property type="match status" value="1"/>
</dbReference>
<name>A0A8J2HNZ1_COTCN</name>
<evidence type="ECO:0000256" key="6">
    <source>
        <dbReference type="ARBA" id="ARBA00046320"/>
    </source>
</evidence>
<feature type="transmembrane region" description="Helical" evidence="9">
    <location>
        <begin position="173"/>
        <end position="196"/>
    </location>
</feature>
<feature type="transmembrane region" description="Helical" evidence="9">
    <location>
        <begin position="6"/>
        <end position="27"/>
    </location>
</feature>
<comment type="similarity">
    <text evidence="6 9">Belongs to the steroid 5-alpha reductase family. Polyprenal reductase subfamily.</text>
</comment>
<evidence type="ECO:0000313" key="12">
    <source>
        <dbReference type="Proteomes" id="UP000786811"/>
    </source>
</evidence>
<dbReference type="OrthoDB" id="5788137at2759"/>
<evidence type="ECO:0000256" key="1">
    <source>
        <dbReference type="ARBA" id="ARBA00004127"/>
    </source>
</evidence>
<dbReference type="AlphaFoldDB" id="A0A8J2HNZ1"/>
<dbReference type="PANTHER" id="PTHR14624">
    <property type="entry name" value="DFG10 PROTEIN"/>
    <property type="match status" value="1"/>
</dbReference>
<dbReference type="Pfam" id="PF02544">
    <property type="entry name" value="Steroid_dh"/>
    <property type="match status" value="1"/>
</dbReference>
<evidence type="ECO:0000256" key="9">
    <source>
        <dbReference type="RuleBase" id="RU367081"/>
    </source>
</evidence>
<keyword evidence="3 9" id="KW-0812">Transmembrane</keyword>
<keyword evidence="4 9" id="KW-1133">Transmembrane helix</keyword>
<organism evidence="11 12">
    <name type="scientific">Cotesia congregata</name>
    <name type="common">Parasitoid wasp</name>
    <name type="synonym">Apanteles congregatus</name>
    <dbReference type="NCBI Taxonomy" id="51543"/>
    <lineage>
        <taxon>Eukaryota</taxon>
        <taxon>Metazoa</taxon>
        <taxon>Ecdysozoa</taxon>
        <taxon>Arthropoda</taxon>
        <taxon>Hexapoda</taxon>
        <taxon>Insecta</taxon>
        <taxon>Pterygota</taxon>
        <taxon>Neoptera</taxon>
        <taxon>Endopterygota</taxon>
        <taxon>Hymenoptera</taxon>
        <taxon>Apocrita</taxon>
        <taxon>Ichneumonoidea</taxon>
        <taxon>Braconidae</taxon>
        <taxon>Microgastrinae</taxon>
        <taxon>Cotesia</taxon>
    </lineage>
</organism>
<keyword evidence="12" id="KW-1185">Reference proteome</keyword>
<feature type="transmembrane region" description="Helical" evidence="9">
    <location>
        <begin position="131"/>
        <end position="152"/>
    </location>
</feature>
<dbReference type="GO" id="GO:0102389">
    <property type="term" value="F:polyprenol reductase activity"/>
    <property type="evidence" value="ECO:0007669"/>
    <property type="project" value="UniProtKB-UniRule"/>
</dbReference>
<proteinExistence type="inferred from homology"/>
<dbReference type="PROSITE" id="PS50244">
    <property type="entry name" value="S5A_REDUCTASE"/>
    <property type="match status" value="1"/>
</dbReference>
<evidence type="ECO:0000256" key="3">
    <source>
        <dbReference type="ARBA" id="ARBA00022692"/>
    </source>
</evidence>
<comment type="pathway">
    <text evidence="9">Protein modification; protein glycosylation.</text>
</comment>
<evidence type="ECO:0000256" key="5">
    <source>
        <dbReference type="ARBA" id="ARBA00023136"/>
    </source>
</evidence>
<feature type="domain" description="3-oxo-5-alpha-steroid 4-dehydrogenase C-terminal" evidence="10">
    <location>
        <begin position="182"/>
        <end position="326"/>
    </location>
</feature>
<comment type="subcellular location">
    <subcellularLocation>
        <location evidence="1">Endomembrane system</location>
        <topology evidence="1">Multi-pass membrane protein</topology>
    </subcellularLocation>
    <subcellularLocation>
        <location evidence="9">Endoplasmic reticulum membrane</location>
    </subcellularLocation>
</comment>
<evidence type="ECO:0000313" key="11">
    <source>
        <dbReference type="EMBL" id="CAG5108215.1"/>
    </source>
</evidence>
<dbReference type="GO" id="GO:0006488">
    <property type="term" value="P:dolichol-linked oligosaccharide biosynthetic process"/>
    <property type="evidence" value="ECO:0007669"/>
    <property type="project" value="UniProtKB-UniRule"/>
</dbReference>
<evidence type="ECO:0000259" key="10">
    <source>
        <dbReference type="Pfam" id="PF02544"/>
    </source>
</evidence>
<keyword evidence="9" id="KW-0256">Endoplasmic reticulum</keyword>
<feature type="transmembrane region" description="Helical" evidence="9">
    <location>
        <begin position="70"/>
        <end position="95"/>
    </location>
</feature>
<comment type="function">
    <text evidence="9">Plays a key role in early steps of protein N-linked glycosylation by being involved in the conversion of polyprenol into dolichol. Acts as a polyprenal reductase that mediates the reduction of polyprenal into dolichal in a NADP-dependent mechanism. Dolichols are required for the synthesis of dolichol-linked monosaccharides and the oligosaccharide precursor used for N-glycosylation.</text>
</comment>
<feature type="transmembrane region" description="Helical" evidence="9">
    <location>
        <begin position="208"/>
        <end position="227"/>
    </location>
</feature>
<dbReference type="GO" id="GO:0160198">
    <property type="term" value="F:polyprenal reductase activity"/>
    <property type="evidence" value="ECO:0007669"/>
    <property type="project" value="UniProtKB-EC"/>
</dbReference>